<keyword evidence="1" id="KW-0547">Nucleotide-binding</keyword>
<dbReference type="EMBL" id="JAKROA010000013">
    <property type="protein sequence ID" value="KAL5104275.1"/>
    <property type="molecule type" value="Genomic_DNA"/>
</dbReference>
<accession>A0ABR4Q4H6</accession>
<dbReference type="InterPro" id="IPR027417">
    <property type="entry name" value="P-loop_NTPase"/>
</dbReference>
<proteinExistence type="predicted"/>
<evidence type="ECO:0000313" key="3">
    <source>
        <dbReference type="EMBL" id="KAL5104275.1"/>
    </source>
</evidence>
<evidence type="ECO:0000256" key="2">
    <source>
        <dbReference type="ARBA" id="ARBA00023134"/>
    </source>
</evidence>
<protein>
    <submittedName>
        <fullName evidence="3">Rab-like protein 3</fullName>
    </submittedName>
</protein>
<dbReference type="PANTHER" id="PTHR24073">
    <property type="entry name" value="DRAB5-RELATED"/>
    <property type="match status" value="1"/>
</dbReference>
<reference evidence="3 4" key="1">
    <citation type="journal article" date="2022" name="Front. Cell. Infect. Microbiol.">
        <title>The Genomes of Two Strains of Taenia crassiceps the Animal Model for the Study of Human Cysticercosis.</title>
        <authorList>
            <person name="Bobes R.J."/>
            <person name="Estrada K."/>
            <person name="Rios-Valencia D.G."/>
            <person name="Calderon-Gallegos A."/>
            <person name="de la Torre P."/>
            <person name="Carrero J.C."/>
            <person name="Sanchez-Flores A."/>
            <person name="Laclette J.P."/>
        </authorList>
    </citation>
    <scope>NUCLEOTIDE SEQUENCE [LARGE SCALE GENOMIC DNA]</scope>
    <source>
        <strain evidence="3">WFUcys</strain>
    </source>
</reference>
<keyword evidence="4" id="KW-1185">Reference proteome</keyword>
<dbReference type="PROSITE" id="PS51419">
    <property type="entry name" value="RAB"/>
    <property type="match status" value="1"/>
</dbReference>
<evidence type="ECO:0000256" key="1">
    <source>
        <dbReference type="ARBA" id="ARBA00022741"/>
    </source>
</evidence>
<gene>
    <name evidence="3" type="ORF">TcWFU_005260</name>
</gene>
<evidence type="ECO:0000313" key="4">
    <source>
        <dbReference type="Proteomes" id="UP001651158"/>
    </source>
</evidence>
<comment type="caution">
    <text evidence="3">The sequence shown here is derived from an EMBL/GenBank/DDBJ whole genome shotgun (WGS) entry which is preliminary data.</text>
</comment>
<sequence length="276" mass="30165">MSDYDRLKVIVAGDSGVGKSAFVHLLCYGEALLNPSWTVGCGVELLIFPRPRCIVDVVSRVGQSRTADEERYFVEFWDIGGSASHANTRSVFYENVHGVILVHDLTNKKSEANLDKWLTEITSKGRAFEVVCHATDTGRTGSVSTVVGTKLDQLRSTTYSSTSYLPPWSNSSRSASPILLGSKAEGFATLRAFPEINLNCNSAGSLAENSYNDRTISAFLQQVIRFKKSNEGVGKRDSLNDIATISTTSLMGQSVSQIPFLERRSGGAVTYRMPNF</sequence>
<name>A0ABR4Q4H6_9CEST</name>
<keyword evidence="2" id="KW-0342">GTP-binding</keyword>
<dbReference type="Proteomes" id="UP001651158">
    <property type="component" value="Unassembled WGS sequence"/>
</dbReference>
<dbReference type="SUPFAM" id="SSF52540">
    <property type="entry name" value="P-loop containing nucleoside triphosphate hydrolases"/>
    <property type="match status" value="1"/>
</dbReference>
<dbReference type="SMART" id="SM00175">
    <property type="entry name" value="RAB"/>
    <property type="match status" value="1"/>
</dbReference>
<dbReference type="Pfam" id="PF08477">
    <property type="entry name" value="Roc"/>
    <property type="match status" value="1"/>
</dbReference>
<dbReference type="Gene3D" id="3.40.50.300">
    <property type="entry name" value="P-loop containing nucleotide triphosphate hydrolases"/>
    <property type="match status" value="1"/>
</dbReference>
<organism evidence="3 4">
    <name type="scientific">Taenia crassiceps</name>
    <dbReference type="NCBI Taxonomy" id="6207"/>
    <lineage>
        <taxon>Eukaryota</taxon>
        <taxon>Metazoa</taxon>
        <taxon>Spiralia</taxon>
        <taxon>Lophotrochozoa</taxon>
        <taxon>Platyhelminthes</taxon>
        <taxon>Cestoda</taxon>
        <taxon>Eucestoda</taxon>
        <taxon>Cyclophyllidea</taxon>
        <taxon>Taeniidae</taxon>
        <taxon>Taenia</taxon>
    </lineage>
</organism>
<dbReference type="PRINTS" id="PR00449">
    <property type="entry name" value="RASTRNSFRMNG"/>
</dbReference>